<evidence type="ECO:0000256" key="1">
    <source>
        <dbReference type="ARBA" id="ARBA00004651"/>
    </source>
</evidence>
<comment type="subcellular location">
    <subcellularLocation>
        <location evidence="1">Cell membrane</location>
        <topology evidence="1">Multi-pass membrane protein</topology>
    </subcellularLocation>
</comment>
<evidence type="ECO:0000256" key="11">
    <source>
        <dbReference type="SAM" id="Phobius"/>
    </source>
</evidence>
<evidence type="ECO:0000259" key="12">
    <source>
        <dbReference type="Pfam" id="PF02687"/>
    </source>
</evidence>
<name>A0ABQ4LDM6_9BACL</name>
<sequence>MYLALREIRFAKARYTLIAAIMLLISFLVLFVTGLAQGLAYDNAASIQNMPATHFVLEQGSDHRFTRSQISGEKLEQTRSVVGETNAEPLGVQMTSVVLSGDIQKIDVALLAVNPKGWLAPDLTMGAAEKQETGGVVVDEKLAEHGVRLGSILVDQASGIRWTVTGFVKNESFSHAPAVFLSKEEWMGLHSLSSAQSGSGSAEGQAVYNAVAVKATEVQVSKLQSAVPNTEIIKKADAVSAIPGYKEEQGSLLMMIAFLFVISAFVLAVFFYVITIQKTSQFGILKAIGTRTAYLAGSVTLQVLLLSVFSLAVSIFLVKVLEMALPGTMPFQLGANMLALTCAAFIAMSLAGSLFSVWKVARIEALDAIGRAAA</sequence>
<evidence type="ECO:0000313" key="13">
    <source>
        <dbReference type="EMBL" id="GIO54058.1"/>
    </source>
</evidence>
<evidence type="ECO:0000256" key="8">
    <source>
        <dbReference type="ARBA" id="ARBA00022989"/>
    </source>
</evidence>
<evidence type="ECO:0000313" key="14">
    <source>
        <dbReference type="Proteomes" id="UP000676601"/>
    </source>
</evidence>
<reference evidence="13 14" key="1">
    <citation type="submission" date="2021-03" db="EMBL/GenBank/DDBJ databases">
        <title>Antimicrobial resistance genes in bacteria isolated from Japanese honey, and their potential for conferring macrolide and lincosamide resistance in the American foulbrood pathogen Paenibacillus larvae.</title>
        <authorList>
            <person name="Okamoto M."/>
            <person name="Kumagai M."/>
            <person name="Kanamori H."/>
            <person name="Takamatsu D."/>
        </authorList>
    </citation>
    <scope>NUCLEOTIDE SEQUENCE [LARGE SCALE GENOMIC DNA]</scope>
    <source>
        <strain evidence="13 14">J21TS7</strain>
    </source>
</reference>
<dbReference type="InterPro" id="IPR003838">
    <property type="entry name" value="ABC3_permease_C"/>
</dbReference>
<organism evidence="13 14">
    <name type="scientific">Paenibacillus cineris</name>
    <dbReference type="NCBI Taxonomy" id="237530"/>
    <lineage>
        <taxon>Bacteria</taxon>
        <taxon>Bacillati</taxon>
        <taxon>Bacillota</taxon>
        <taxon>Bacilli</taxon>
        <taxon>Bacillales</taxon>
        <taxon>Paenibacillaceae</taxon>
        <taxon>Paenibacillus</taxon>
    </lineage>
</organism>
<evidence type="ECO:0000256" key="9">
    <source>
        <dbReference type="ARBA" id="ARBA00023136"/>
    </source>
</evidence>
<comment type="subunit">
    <text evidence="3">The complex is composed of two ATP-binding proteins (HrtA), two transmembrane proteins (HrtB) and a solute-binding protein.</text>
</comment>
<keyword evidence="5" id="KW-0813">Transport</keyword>
<proteinExistence type="inferred from homology"/>
<protein>
    <recommendedName>
        <fullName evidence="4">Putative hemin transport system permease protein HrtB</fullName>
    </recommendedName>
</protein>
<evidence type="ECO:0000256" key="6">
    <source>
        <dbReference type="ARBA" id="ARBA00022475"/>
    </source>
</evidence>
<dbReference type="InterPro" id="IPR051125">
    <property type="entry name" value="ABC-4/HrtB_transporter"/>
</dbReference>
<evidence type="ECO:0000256" key="2">
    <source>
        <dbReference type="ARBA" id="ARBA00008697"/>
    </source>
</evidence>
<evidence type="ECO:0000256" key="10">
    <source>
        <dbReference type="ARBA" id="ARBA00024973"/>
    </source>
</evidence>
<gene>
    <name evidence="13" type="ORF">J21TS7_23760</name>
</gene>
<feature type="transmembrane region" description="Helical" evidence="11">
    <location>
        <begin position="337"/>
        <end position="358"/>
    </location>
</feature>
<dbReference type="PANTHER" id="PTHR43738">
    <property type="entry name" value="ABC TRANSPORTER, MEMBRANE PROTEIN"/>
    <property type="match status" value="1"/>
</dbReference>
<feature type="domain" description="ABC3 transporter permease C-terminal" evidence="12">
    <location>
        <begin position="254"/>
        <end position="364"/>
    </location>
</feature>
<dbReference type="Pfam" id="PF02687">
    <property type="entry name" value="FtsX"/>
    <property type="match status" value="1"/>
</dbReference>
<dbReference type="PANTHER" id="PTHR43738:SF1">
    <property type="entry name" value="HEMIN TRANSPORT SYSTEM PERMEASE PROTEIN HRTB-RELATED"/>
    <property type="match status" value="1"/>
</dbReference>
<dbReference type="Proteomes" id="UP000676601">
    <property type="component" value="Unassembled WGS sequence"/>
</dbReference>
<keyword evidence="6" id="KW-1003">Cell membrane</keyword>
<keyword evidence="9 11" id="KW-0472">Membrane</keyword>
<keyword evidence="7 11" id="KW-0812">Transmembrane</keyword>
<feature type="transmembrane region" description="Helical" evidence="11">
    <location>
        <begin position="252"/>
        <end position="274"/>
    </location>
</feature>
<comment type="similarity">
    <text evidence="2">Belongs to the ABC-4 integral membrane protein family. HrtB subfamily.</text>
</comment>
<dbReference type="RefSeq" id="WP_212983676.1">
    <property type="nucleotide sequence ID" value="NZ_BORU01000001.1"/>
</dbReference>
<keyword evidence="8 11" id="KW-1133">Transmembrane helix</keyword>
<comment type="caution">
    <text evidence="13">The sequence shown here is derived from an EMBL/GenBank/DDBJ whole genome shotgun (WGS) entry which is preliminary data.</text>
</comment>
<dbReference type="EMBL" id="BORU01000001">
    <property type="protein sequence ID" value="GIO54058.1"/>
    <property type="molecule type" value="Genomic_DNA"/>
</dbReference>
<feature type="transmembrane region" description="Helical" evidence="11">
    <location>
        <begin position="294"/>
        <end position="317"/>
    </location>
</feature>
<accession>A0ABQ4LDM6</accession>
<keyword evidence="14" id="KW-1185">Reference proteome</keyword>
<evidence type="ECO:0000256" key="7">
    <source>
        <dbReference type="ARBA" id="ARBA00022692"/>
    </source>
</evidence>
<evidence type="ECO:0000256" key="4">
    <source>
        <dbReference type="ARBA" id="ARBA00016962"/>
    </source>
</evidence>
<comment type="function">
    <text evidence="10">Part of the ABC transporter complex hrt involved in hemin import. Responsible for the translocation of the substrate across the membrane.</text>
</comment>
<evidence type="ECO:0000256" key="3">
    <source>
        <dbReference type="ARBA" id="ARBA00011131"/>
    </source>
</evidence>
<evidence type="ECO:0000256" key="5">
    <source>
        <dbReference type="ARBA" id="ARBA00022448"/>
    </source>
</evidence>